<name>A0ACC2V114_9TREE</name>
<reference evidence="1" key="1">
    <citation type="submission" date="2023-04" db="EMBL/GenBank/DDBJ databases">
        <title>Draft Genome sequencing of Naganishia species isolated from polar environments using Oxford Nanopore Technology.</title>
        <authorList>
            <person name="Leo P."/>
            <person name="Venkateswaran K."/>
        </authorList>
    </citation>
    <scope>NUCLEOTIDE SEQUENCE</scope>
    <source>
        <strain evidence="1">MNA-CCFEE 5423</strain>
    </source>
</reference>
<keyword evidence="2" id="KW-1185">Reference proteome</keyword>
<sequence length="838" mass="92095">MFVRASRTLASPSASRLVSIAAAATPTVCRYAHAAASSSARKHKKQQPFGSDLDFEGKGKGRAQDTLSSSRAARPFLRSSQNGYNASSGSSSRRPTQRTHKANKVDIVHRMPSIHQVRNVLVKRLREWARSPQTKERLLLFGLEEEQVDGLAWEWASGEAETLEAFGSTREMKASTIPVTVDGGSALPGWDVERLQIAMTTRPDWPTEIDTLILRRFLSHLVSHATTTPQPLHSRLTEILDLTDLTSVLSRSYTAARELRRHFHLHIGPTNSGKTYNALRALSCAQSGMYAGPLRLLAHEIWDRMNRGTVAGLEEGKGRACNLITGEERRIVDPRAGLTSCTVEMLSLTEPVDVAVIDEIQMIGDPQRGGAWTTAVMGLLAKEIHLCGEETVVHLIERMVAAMGDTLTIHRYERLTPLHVAEGSLEGDLRGIEAGDCLVSFSRSGIFNLKRNIEAQAGKRCAVVYGALPPETRSEQARLFNEPGNGVDVMVASDAVGMGLNLKIKRMIFETLHKFNGKQEVMMSISQIKQIAGRAGRYGQHDADAGGGYVTTLNPDDLPLLRQVLQAPLTPVHRAVLDANAAIVQKLSLLLPPSTTHAELLDQVAALALVPTYCVPADTSSSAKIATVIERYHESLTLPELQIFAFAPVNTRDERVAAAFQAYIEQFVDGGHVDIMDALPAGLMENLKMVELARKAMPDADHLESRVTTSGHQHVPTSIPPAIVAGLPMLESLHKAIVLYLWLSFRMDLAFPDRQKAADLKLRVEDALEFCLERLPGLKQKRRGAAKFKGNTREERDAEQELVGAAVRNSKIDYLTSDQVREAKSRIRSQSTDILRDV</sequence>
<proteinExistence type="predicted"/>
<accession>A0ACC2V114</accession>
<evidence type="ECO:0000313" key="2">
    <source>
        <dbReference type="Proteomes" id="UP001227268"/>
    </source>
</evidence>
<evidence type="ECO:0000313" key="1">
    <source>
        <dbReference type="EMBL" id="KAJ9092932.1"/>
    </source>
</evidence>
<protein>
    <submittedName>
        <fullName evidence="1">Uncharacterized protein</fullName>
    </submittedName>
</protein>
<comment type="caution">
    <text evidence="1">The sequence shown here is derived from an EMBL/GenBank/DDBJ whole genome shotgun (WGS) entry which is preliminary data.</text>
</comment>
<gene>
    <name evidence="1" type="ORF">QFC21_006644</name>
</gene>
<dbReference type="Proteomes" id="UP001227268">
    <property type="component" value="Unassembled WGS sequence"/>
</dbReference>
<organism evidence="1 2">
    <name type="scientific">Naganishia friedmannii</name>
    <dbReference type="NCBI Taxonomy" id="89922"/>
    <lineage>
        <taxon>Eukaryota</taxon>
        <taxon>Fungi</taxon>
        <taxon>Dikarya</taxon>
        <taxon>Basidiomycota</taxon>
        <taxon>Agaricomycotina</taxon>
        <taxon>Tremellomycetes</taxon>
        <taxon>Filobasidiales</taxon>
        <taxon>Filobasidiaceae</taxon>
        <taxon>Naganishia</taxon>
    </lineage>
</organism>
<dbReference type="EMBL" id="JASBWT010000034">
    <property type="protein sequence ID" value="KAJ9092932.1"/>
    <property type="molecule type" value="Genomic_DNA"/>
</dbReference>